<dbReference type="PROSITE" id="PS00893">
    <property type="entry name" value="NUDIX_BOX"/>
    <property type="match status" value="1"/>
</dbReference>
<keyword evidence="5" id="KW-1185">Reference proteome</keyword>
<dbReference type="InterPro" id="IPR000086">
    <property type="entry name" value="NUDIX_hydrolase_dom"/>
</dbReference>
<dbReference type="GO" id="GO:0016787">
    <property type="term" value="F:hydrolase activity"/>
    <property type="evidence" value="ECO:0007669"/>
    <property type="project" value="UniProtKB-KW"/>
</dbReference>
<comment type="similarity">
    <text evidence="1">Belongs to the Nudix hydrolase family.</text>
</comment>
<dbReference type="SUPFAM" id="SSF55811">
    <property type="entry name" value="Nudix"/>
    <property type="match status" value="1"/>
</dbReference>
<dbReference type="Gene3D" id="3.90.79.10">
    <property type="entry name" value="Nucleoside Triphosphate Pyrophosphohydrolase"/>
    <property type="match status" value="1"/>
</dbReference>
<evidence type="ECO:0000256" key="1">
    <source>
        <dbReference type="ARBA" id="ARBA00005582"/>
    </source>
</evidence>
<dbReference type="InterPro" id="IPR015797">
    <property type="entry name" value="NUDIX_hydrolase-like_dom_sf"/>
</dbReference>
<evidence type="ECO:0000313" key="4">
    <source>
        <dbReference type="EMBL" id="ASS75292.1"/>
    </source>
</evidence>
<organism evidence="4 5">
    <name type="scientific">Tumebacillus algifaecis</name>
    <dbReference type="NCBI Taxonomy" id="1214604"/>
    <lineage>
        <taxon>Bacteria</taxon>
        <taxon>Bacillati</taxon>
        <taxon>Bacillota</taxon>
        <taxon>Bacilli</taxon>
        <taxon>Bacillales</taxon>
        <taxon>Alicyclobacillaceae</taxon>
        <taxon>Tumebacillus</taxon>
    </lineage>
</organism>
<dbReference type="KEGG" id="tab:CIG75_10030"/>
<name>A0A223D107_9BACL</name>
<proteinExistence type="inferred from homology"/>
<dbReference type="CDD" id="cd04686">
    <property type="entry name" value="NUDIX_Hydrolase"/>
    <property type="match status" value="1"/>
</dbReference>
<dbReference type="PANTHER" id="PTHR43736:SF1">
    <property type="entry name" value="DIHYDRONEOPTERIN TRIPHOSPHATE DIPHOSPHATASE"/>
    <property type="match status" value="1"/>
</dbReference>
<feature type="domain" description="Nudix hydrolase" evidence="3">
    <location>
        <begin position="73"/>
        <end position="220"/>
    </location>
</feature>
<sequence>MRVLLIVSHLVVELICVAVFLSNALGGDANFLAFKFQIFHKQSSFPWNAVDFFIILDDSTGSKEALEMEACWHRHLGVYGICYDEEREALLVVEKAGGPYRGRYDLPGGSVDPGEGMLEALQREFLEETGMPVTVQQNLGAYDFVVPHLLKDTTHLYHIAVFYEATLAEEEASVGSIEQVLQKGGALELNDSFGLEWVHLGELEEANTSPLVRKALEWIESGRMSSETVVYESWTVLQ</sequence>
<keyword evidence="2" id="KW-0378">Hydrolase</keyword>
<evidence type="ECO:0000259" key="3">
    <source>
        <dbReference type="PROSITE" id="PS51462"/>
    </source>
</evidence>
<accession>A0A223D107</accession>
<dbReference type="EMBL" id="CP022657">
    <property type="protein sequence ID" value="ASS75292.1"/>
    <property type="molecule type" value="Genomic_DNA"/>
</dbReference>
<dbReference type="PROSITE" id="PS51462">
    <property type="entry name" value="NUDIX"/>
    <property type="match status" value="1"/>
</dbReference>
<reference evidence="4 5" key="1">
    <citation type="journal article" date="2015" name="Int. J. Syst. Evol. Microbiol.">
        <title>Tumebacillus algifaecis sp. nov., isolated from decomposing algal scum.</title>
        <authorList>
            <person name="Wu Y.F."/>
            <person name="Zhang B."/>
            <person name="Xing P."/>
            <person name="Wu Q.L."/>
            <person name="Liu S.J."/>
        </authorList>
    </citation>
    <scope>NUCLEOTIDE SEQUENCE [LARGE SCALE GENOMIC DNA]</scope>
    <source>
        <strain evidence="4 5">THMBR28</strain>
    </source>
</reference>
<dbReference type="Pfam" id="PF00293">
    <property type="entry name" value="NUDIX"/>
    <property type="match status" value="1"/>
</dbReference>
<evidence type="ECO:0000313" key="5">
    <source>
        <dbReference type="Proteomes" id="UP000214688"/>
    </source>
</evidence>
<dbReference type="AlphaFoldDB" id="A0A223D107"/>
<protein>
    <recommendedName>
        <fullName evidence="3">Nudix hydrolase domain-containing protein</fullName>
    </recommendedName>
</protein>
<dbReference type="Proteomes" id="UP000214688">
    <property type="component" value="Chromosome"/>
</dbReference>
<evidence type="ECO:0000256" key="2">
    <source>
        <dbReference type="ARBA" id="ARBA00022801"/>
    </source>
</evidence>
<dbReference type="InterPro" id="IPR020084">
    <property type="entry name" value="NUDIX_hydrolase_CS"/>
</dbReference>
<gene>
    <name evidence="4" type="ORF">CIG75_10030</name>
</gene>
<dbReference type="PANTHER" id="PTHR43736">
    <property type="entry name" value="ADP-RIBOSE PYROPHOSPHATASE"/>
    <property type="match status" value="1"/>
</dbReference>